<evidence type="ECO:0000256" key="6">
    <source>
        <dbReference type="SAM" id="Phobius"/>
    </source>
</evidence>
<sequence>MSGKAKRLDKHESRIGRILRAEEFGVVVAIVGVVIVAMSLTPNFAVGTNVNTILQQVSYVAICAAGMSLVVICGEIDLSIGSIYGLGAVMYTWLSVKMDWPILPSIVVTLLLGVFLGWLNGYVSVRLNIPSFVVTLAGLGALRGATLLISGGVPIYAKESKTFSGLVGGSFLGISAQVYWMVALCTIVGVVLAKTKFGSDLYAIGGNKVAAQNAGINVAKVKIQSFMLSSFLATWAGIMLVGWLGSSNPLTGQGQELLIVGAIAVGGASLFGGSGTILGATLGAIVGGLITNVLVLVGVNGNWTFVANGLLILAAVVINTLVAQKRKTLRT</sequence>
<keyword evidence="5 6" id="KW-0472">Membrane</keyword>
<feature type="transmembrane region" description="Helical" evidence="6">
    <location>
        <begin position="280"/>
        <end position="299"/>
    </location>
</feature>
<comment type="subcellular location">
    <subcellularLocation>
        <location evidence="1">Cell membrane</location>
        <topology evidence="1">Multi-pass membrane protein</topology>
    </subcellularLocation>
</comment>
<feature type="transmembrane region" description="Helical" evidence="6">
    <location>
        <begin position="305"/>
        <end position="323"/>
    </location>
</feature>
<feature type="transmembrane region" description="Helical" evidence="6">
    <location>
        <begin position="132"/>
        <end position="157"/>
    </location>
</feature>
<accession>A0A6J5YT93</accession>
<keyword evidence="4 6" id="KW-1133">Transmembrane helix</keyword>
<dbReference type="Pfam" id="PF02653">
    <property type="entry name" value="BPD_transp_2"/>
    <property type="match status" value="1"/>
</dbReference>
<evidence type="ECO:0000256" key="1">
    <source>
        <dbReference type="ARBA" id="ARBA00004651"/>
    </source>
</evidence>
<gene>
    <name evidence="7" type="ORF">UFOPK3820_00270</name>
</gene>
<dbReference type="GO" id="GO:0022857">
    <property type="term" value="F:transmembrane transporter activity"/>
    <property type="evidence" value="ECO:0007669"/>
    <property type="project" value="InterPro"/>
</dbReference>
<evidence type="ECO:0000256" key="2">
    <source>
        <dbReference type="ARBA" id="ARBA00022475"/>
    </source>
</evidence>
<feature type="transmembrane region" description="Helical" evidence="6">
    <location>
        <begin position="53"/>
        <end position="71"/>
    </location>
</feature>
<proteinExistence type="predicted"/>
<dbReference type="CDD" id="cd06579">
    <property type="entry name" value="TM_PBP1_transp_AraH_like"/>
    <property type="match status" value="1"/>
</dbReference>
<reference evidence="7" key="1">
    <citation type="submission" date="2020-05" db="EMBL/GenBank/DDBJ databases">
        <authorList>
            <person name="Chiriac C."/>
            <person name="Salcher M."/>
            <person name="Ghai R."/>
            <person name="Kavagutti S V."/>
        </authorList>
    </citation>
    <scope>NUCLEOTIDE SEQUENCE</scope>
</reference>
<dbReference type="InterPro" id="IPR001851">
    <property type="entry name" value="ABC_transp_permease"/>
</dbReference>
<dbReference type="PANTHER" id="PTHR32196">
    <property type="entry name" value="ABC TRANSPORTER PERMEASE PROTEIN YPHD-RELATED-RELATED"/>
    <property type="match status" value="1"/>
</dbReference>
<keyword evidence="2" id="KW-1003">Cell membrane</keyword>
<feature type="transmembrane region" description="Helical" evidence="6">
    <location>
        <begin position="257"/>
        <end position="273"/>
    </location>
</feature>
<evidence type="ECO:0000256" key="5">
    <source>
        <dbReference type="ARBA" id="ARBA00023136"/>
    </source>
</evidence>
<name>A0A6J5YT93_9ZZZZ</name>
<feature type="transmembrane region" description="Helical" evidence="6">
    <location>
        <begin position="102"/>
        <end position="120"/>
    </location>
</feature>
<feature type="transmembrane region" description="Helical" evidence="6">
    <location>
        <begin position="226"/>
        <end position="245"/>
    </location>
</feature>
<dbReference type="AlphaFoldDB" id="A0A6J5YT93"/>
<feature type="transmembrane region" description="Helical" evidence="6">
    <location>
        <begin position="21"/>
        <end position="41"/>
    </location>
</feature>
<dbReference type="GO" id="GO:0005886">
    <property type="term" value="C:plasma membrane"/>
    <property type="evidence" value="ECO:0007669"/>
    <property type="project" value="UniProtKB-SubCell"/>
</dbReference>
<keyword evidence="3 6" id="KW-0812">Transmembrane</keyword>
<protein>
    <submittedName>
        <fullName evidence="7">Unannotated protein</fullName>
    </submittedName>
</protein>
<feature type="transmembrane region" description="Helical" evidence="6">
    <location>
        <begin position="78"/>
        <end position="96"/>
    </location>
</feature>
<dbReference type="EMBL" id="CAESAB010000006">
    <property type="protein sequence ID" value="CAB4332138.1"/>
    <property type="molecule type" value="Genomic_DNA"/>
</dbReference>
<evidence type="ECO:0000313" key="7">
    <source>
        <dbReference type="EMBL" id="CAB4332138.1"/>
    </source>
</evidence>
<evidence type="ECO:0000256" key="4">
    <source>
        <dbReference type="ARBA" id="ARBA00022989"/>
    </source>
</evidence>
<evidence type="ECO:0000256" key="3">
    <source>
        <dbReference type="ARBA" id="ARBA00022692"/>
    </source>
</evidence>
<feature type="transmembrane region" description="Helical" evidence="6">
    <location>
        <begin position="169"/>
        <end position="193"/>
    </location>
</feature>
<organism evidence="7">
    <name type="scientific">freshwater metagenome</name>
    <dbReference type="NCBI Taxonomy" id="449393"/>
    <lineage>
        <taxon>unclassified sequences</taxon>
        <taxon>metagenomes</taxon>
        <taxon>ecological metagenomes</taxon>
    </lineage>
</organism>